<accession>A0A437M713</accession>
<feature type="chain" id="PRO_5019556304" evidence="1">
    <location>
        <begin position="28"/>
        <end position="260"/>
    </location>
</feature>
<dbReference type="AlphaFoldDB" id="A0A437M713"/>
<dbReference type="OrthoDB" id="7579174at2"/>
<dbReference type="InterPro" id="IPR046505">
    <property type="entry name" value="DUF6683"/>
</dbReference>
<organism evidence="2 3">
    <name type="scientific">Sphingomonas crocodyli</name>
    <dbReference type="NCBI Taxonomy" id="1979270"/>
    <lineage>
        <taxon>Bacteria</taxon>
        <taxon>Pseudomonadati</taxon>
        <taxon>Pseudomonadota</taxon>
        <taxon>Alphaproteobacteria</taxon>
        <taxon>Sphingomonadales</taxon>
        <taxon>Sphingomonadaceae</taxon>
        <taxon>Sphingomonas</taxon>
    </lineage>
</organism>
<dbReference type="RefSeq" id="WP_127741754.1">
    <property type="nucleotide sequence ID" value="NZ_SACN01000001.1"/>
</dbReference>
<reference evidence="2 3" key="1">
    <citation type="submission" date="2019-01" db="EMBL/GenBank/DDBJ databases">
        <authorList>
            <person name="Chen W.-M."/>
        </authorList>
    </citation>
    <scope>NUCLEOTIDE SEQUENCE [LARGE SCALE GENOMIC DNA]</scope>
    <source>
        <strain evidence="2 3">CCP-7</strain>
    </source>
</reference>
<dbReference type="Pfam" id="PF20388">
    <property type="entry name" value="DUF6683"/>
    <property type="match status" value="1"/>
</dbReference>
<evidence type="ECO:0000313" key="3">
    <source>
        <dbReference type="Proteomes" id="UP000282971"/>
    </source>
</evidence>
<keyword evidence="1" id="KW-0732">Signal</keyword>
<evidence type="ECO:0000313" key="2">
    <source>
        <dbReference type="EMBL" id="RVT93294.1"/>
    </source>
</evidence>
<proteinExistence type="predicted"/>
<comment type="caution">
    <text evidence="2">The sequence shown here is derived from an EMBL/GenBank/DDBJ whole genome shotgun (WGS) entry which is preliminary data.</text>
</comment>
<dbReference type="Proteomes" id="UP000282971">
    <property type="component" value="Unassembled WGS sequence"/>
</dbReference>
<gene>
    <name evidence="2" type="ORF">EOD43_05255</name>
</gene>
<name>A0A437M713_9SPHN</name>
<evidence type="ECO:0000256" key="1">
    <source>
        <dbReference type="SAM" id="SignalP"/>
    </source>
</evidence>
<protein>
    <submittedName>
        <fullName evidence="2">Uncharacterized protein</fullName>
    </submittedName>
</protein>
<feature type="signal peptide" evidence="1">
    <location>
        <begin position="1"/>
        <end position="27"/>
    </location>
</feature>
<dbReference type="EMBL" id="SACN01000001">
    <property type="protein sequence ID" value="RVT93294.1"/>
    <property type="molecule type" value="Genomic_DNA"/>
</dbReference>
<keyword evidence="3" id="KW-1185">Reference proteome</keyword>
<sequence length="260" mass="27382">MVSVRSMVGRAVLGLSGAVLIAQPAFAQDYMDQVIDQNFQSMSLYAGSVPIEYEAKRAFKSRVSSARPAPRGLAAAFSGGGGGAAASAAPIPLTYSSTPAIRKQAMAEFLGRVRQKNPAHASAAAAQFAKHDYAKIWQGIVAPFGLKSNDAGDAMTAYLVLGWMIVNGAGDPSPADVRGVRSQIGTALSRDSRFNSPSGRAKLGEEFKILFVTLHSGWQSARKEGNLSQYGRGVSQMMLQQSGIDLSSVALRGGFVPKRG</sequence>